<dbReference type="EMBL" id="BSXV01000262">
    <property type="protein sequence ID" value="GME88331.1"/>
    <property type="molecule type" value="Genomic_DNA"/>
</dbReference>
<organism evidence="1 2">
    <name type="scientific">Candida boidinii</name>
    <name type="common">Yeast</name>
    <dbReference type="NCBI Taxonomy" id="5477"/>
    <lineage>
        <taxon>Eukaryota</taxon>
        <taxon>Fungi</taxon>
        <taxon>Dikarya</taxon>
        <taxon>Ascomycota</taxon>
        <taxon>Saccharomycotina</taxon>
        <taxon>Pichiomycetes</taxon>
        <taxon>Pichiales</taxon>
        <taxon>Pichiaceae</taxon>
        <taxon>Ogataea</taxon>
        <taxon>Ogataea/Candida clade</taxon>
    </lineage>
</organism>
<dbReference type="Proteomes" id="UP001165101">
    <property type="component" value="Unassembled WGS sequence"/>
</dbReference>
<name>A0ACB5TGT0_CANBO</name>
<evidence type="ECO:0000313" key="1">
    <source>
        <dbReference type="EMBL" id="GME88331.1"/>
    </source>
</evidence>
<sequence length="553" mass="63117">MATALTATTTTVPVTSRKLSAASSIGSRSRKNSLHINTEFNNYTNSSSSSQNHTSSNSSTHNMKNRERSSTTGLSIPSMLSENSPSGMDALSPEVQSKAVFHLGGINNNTNNNNDDTYSKNIILTDSSPIDDALNSLILDEQLNSRNVNNTDIYRKLPNDYRIIVEKTNKFTLNLVNIIKRLYYEYLRNEIENKHLSKITDLNWSFKPNLIHFKNLNNQQIMNYLVIFIDFSFVFYILPISIFFKFFIISILSLLFTIPILSQFFIFSGPILAWVFLFFSSPVIPKEWKPPISVKVLPAIETIIYGDNLSDILAVKTNSILDVFAWIPYGLLHFAGPFIVAALIFLFGPPTALRSFGFAFGYMSLTGVIIQTIFPAAPPWYKNLYGLLPANYFMKGSAGGLSRIDKLIGFDLYSTNFKNSPLIFGAFPSLHSGFATMNCLWLSYLFPNYTKFFAIYICWLWWSTMYLTHHYFFDVTAGSILALTFFLYVKYYHLPVKVEKNYCRWSYTKIEKIDILKEDPLIKLSFNSINENNDIEMNEFNSNNNITDDEFDN</sequence>
<comment type="caution">
    <text evidence="1">The sequence shown here is derived from an EMBL/GenBank/DDBJ whole genome shotgun (WGS) entry which is preliminary data.</text>
</comment>
<proteinExistence type="predicted"/>
<gene>
    <name evidence="1" type="ORF">Cboi01_000084200</name>
</gene>
<keyword evidence="2" id="KW-1185">Reference proteome</keyword>
<protein>
    <submittedName>
        <fullName evidence="1">Unnamed protein product</fullName>
    </submittedName>
</protein>
<reference evidence="1" key="1">
    <citation type="submission" date="2023-04" db="EMBL/GenBank/DDBJ databases">
        <title>Candida boidinii NBRC 1967.</title>
        <authorList>
            <person name="Ichikawa N."/>
            <person name="Sato H."/>
            <person name="Tonouchi N."/>
        </authorList>
    </citation>
    <scope>NUCLEOTIDE SEQUENCE</scope>
    <source>
        <strain evidence="1">NBRC 1967</strain>
    </source>
</reference>
<accession>A0ACB5TGT0</accession>
<evidence type="ECO:0000313" key="2">
    <source>
        <dbReference type="Proteomes" id="UP001165101"/>
    </source>
</evidence>